<feature type="region of interest" description="Disordered" evidence="8">
    <location>
        <begin position="227"/>
        <end position="290"/>
    </location>
</feature>
<evidence type="ECO:0000313" key="9">
    <source>
        <dbReference type="Proteomes" id="UP000504635"/>
    </source>
</evidence>
<evidence type="ECO:0000256" key="8">
    <source>
        <dbReference type="SAM" id="MobiDB-lite"/>
    </source>
</evidence>
<sequence>MDEKKCENGDENRARKTGDDDASSADILNGARASGKPKTLEQDATSTEGDAPPKKRKTRRGKSKRKMPYQKYGRITRKNTSTKSVKPRMVKPEAPHNDNQFLLEDHGDLEELDERFKCIDQASTSTVTRTRDSSFSVDSDCEFYSSPDDEGEFLMKDFNDQYQSVQTEQLHTMSKQELIQEYMSLDSRFSQKSKDLEETIRRLEKELEKQKNDKECLERENAVLKAKLEEVDNCNSDSEDSETDSSDSCSSSSSSNSPSGGSRSTSPLLNDVDFLKPNGHISPTASVEPV</sequence>
<dbReference type="AlphaFoldDB" id="A0A6J2Y6F4"/>
<dbReference type="InParanoid" id="A0A6J2Y6F4"/>
<feature type="compositionally biased region" description="Basic residues" evidence="8">
    <location>
        <begin position="54"/>
        <end position="68"/>
    </location>
</feature>
<dbReference type="GO" id="GO:0004861">
    <property type="term" value="F:cyclin-dependent protein serine/threonine kinase inhibitor activity"/>
    <property type="evidence" value="ECO:0007669"/>
    <property type="project" value="InterPro"/>
</dbReference>
<evidence type="ECO:0000256" key="2">
    <source>
        <dbReference type="ARBA" id="ARBA00008409"/>
    </source>
</evidence>
<comment type="similarity">
    <text evidence="2">Belongs to the HEXIM family.</text>
</comment>
<dbReference type="GO" id="GO:0005654">
    <property type="term" value="C:nucleoplasm"/>
    <property type="evidence" value="ECO:0007669"/>
    <property type="project" value="TreeGrafter"/>
</dbReference>
<evidence type="ECO:0000256" key="3">
    <source>
        <dbReference type="ARBA" id="ARBA00022491"/>
    </source>
</evidence>
<name>A0A6J2Y6F4_SITOR</name>
<evidence type="ECO:0000256" key="6">
    <source>
        <dbReference type="ARBA" id="ARBA00023163"/>
    </source>
</evidence>
<dbReference type="OrthoDB" id="10058500at2759"/>
<keyword evidence="5" id="KW-0175">Coiled coil</keyword>
<dbReference type="InterPro" id="IPR024872">
    <property type="entry name" value="HEXIM"/>
</dbReference>
<feature type="compositionally biased region" description="Polar residues" evidence="8">
    <location>
        <begin position="281"/>
        <end position="290"/>
    </location>
</feature>
<evidence type="ECO:0000256" key="1">
    <source>
        <dbReference type="ARBA" id="ARBA00004123"/>
    </source>
</evidence>
<evidence type="ECO:0000256" key="5">
    <source>
        <dbReference type="ARBA" id="ARBA00023054"/>
    </source>
</evidence>
<evidence type="ECO:0000313" key="10">
    <source>
        <dbReference type="RefSeq" id="XP_030759418.1"/>
    </source>
</evidence>
<dbReference type="Pfam" id="PF15313">
    <property type="entry name" value="HEXIM"/>
    <property type="match status" value="1"/>
</dbReference>
<reference evidence="10" key="1">
    <citation type="submission" date="2025-08" db="UniProtKB">
        <authorList>
            <consortium name="RefSeq"/>
        </authorList>
    </citation>
    <scope>IDENTIFICATION</scope>
    <source>
        <tissue evidence="10">Gonads</tissue>
    </source>
</reference>
<evidence type="ECO:0000256" key="7">
    <source>
        <dbReference type="ARBA" id="ARBA00023242"/>
    </source>
</evidence>
<keyword evidence="3" id="KW-0678">Repressor</keyword>
<keyword evidence="4" id="KW-0805">Transcription regulation</keyword>
<organism evidence="9 10">
    <name type="scientific">Sitophilus oryzae</name>
    <name type="common">Rice weevil</name>
    <name type="synonym">Curculio oryzae</name>
    <dbReference type="NCBI Taxonomy" id="7048"/>
    <lineage>
        <taxon>Eukaryota</taxon>
        <taxon>Metazoa</taxon>
        <taxon>Ecdysozoa</taxon>
        <taxon>Arthropoda</taxon>
        <taxon>Hexapoda</taxon>
        <taxon>Insecta</taxon>
        <taxon>Pterygota</taxon>
        <taxon>Neoptera</taxon>
        <taxon>Endopterygota</taxon>
        <taxon>Coleoptera</taxon>
        <taxon>Polyphaga</taxon>
        <taxon>Cucujiformia</taxon>
        <taxon>Curculionidae</taxon>
        <taxon>Dryophthorinae</taxon>
        <taxon>Sitophilus</taxon>
    </lineage>
</organism>
<dbReference type="PRINTS" id="PR02094">
    <property type="entry name" value="HEXIMFAMILY"/>
</dbReference>
<keyword evidence="7" id="KW-0539">Nucleus</keyword>
<dbReference type="GeneID" id="115884851"/>
<feature type="compositionally biased region" description="Basic and acidic residues" evidence="8">
    <location>
        <begin position="1"/>
        <end position="19"/>
    </location>
</feature>
<dbReference type="GO" id="GO:0005737">
    <property type="term" value="C:cytoplasm"/>
    <property type="evidence" value="ECO:0007669"/>
    <property type="project" value="InterPro"/>
</dbReference>
<dbReference type="GO" id="GO:0000122">
    <property type="term" value="P:negative regulation of transcription by RNA polymerase II"/>
    <property type="evidence" value="ECO:0007669"/>
    <property type="project" value="InterPro"/>
</dbReference>
<keyword evidence="9" id="KW-1185">Reference proteome</keyword>
<comment type="subcellular location">
    <subcellularLocation>
        <location evidence="1">Nucleus</location>
    </subcellularLocation>
</comment>
<evidence type="ECO:0000256" key="4">
    <source>
        <dbReference type="ARBA" id="ARBA00023015"/>
    </source>
</evidence>
<dbReference type="GO" id="GO:0097322">
    <property type="term" value="F:7SK snRNA binding"/>
    <property type="evidence" value="ECO:0007669"/>
    <property type="project" value="TreeGrafter"/>
</dbReference>
<gene>
    <name evidence="10" type="primary">LOC115884851</name>
</gene>
<dbReference type="CTD" id="41778"/>
<dbReference type="Proteomes" id="UP000504635">
    <property type="component" value="Unplaced"/>
</dbReference>
<dbReference type="PANTHER" id="PTHR13469:SF8">
    <property type="entry name" value="HEXIM P-TEFB COMPLEX SUBUNIT 1"/>
    <property type="match status" value="1"/>
</dbReference>
<dbReference type="RefSeq" id="XP_030759418.1">
    <property type="nucleotide sequence ID" value="XM_030903558.1"/>
</dbReference>
<dbReference type="PANTHER" id="PTHR13469">
    <property type="entry name" value="HEXAMETHYLENE BISACETAMIDE INDUCIBLE 1"/>
    <property type="match status" value="1"/>
</dbReference>
<dbReference type="Gene3D" id="6.10.250.2910">
    <property type="match status" value="1"/>
</dbReference>
<feature type="region of interest" description="Disordered" evidence="8">
    <location>
        <begin position="1"/>
        <end position="101"/>
    </location>
</feature>
<feature type="compositionally biased region" description="Low complexity" evidence="8">
    <location>
        <begin position="246"/>
        <end position="267"/>
    </location>
</feature>
<accession>A0A6J2Y6F4</accession>
<keyword evidence="6" id="KW-0804">Transcription</keyword>
<proteinExistence type="inferred from homology"/>
<protein>
    <submittedName>
        <fullName evidence="10">Protein HEXIM1</fullName>
    </submittedName>
</protein>
<dbReference type="KEGG" id="soy:115884851"/>